<dbReference type="InterPro" id="IPR025326">
    <property type="entry name" value="DUF4232"/>
</dbReference>
<dbReference type="RefSeq" id="WP_345455771.1">
    <property type="nucleotide sequence ID" value="NZ_BAABKG010000002.1"/>
</dbReference>
<evidence type="ECO:0000259" key="2">
    <source>
        <dbReference type="Pfam" id="PF14016"/>
    </source>
</evidence>
<sequence>MRTISNRTRGLGRGLARGVAVAAVVAVAGVPVVVAGTTSPALAVATSAASTTSTHARVPQCDNGDLRASYRPRGGAAGTEYGVIRLTNVSDHACRTGGYGGVSYVGGGDGTQVGAPAVRERPGAVRTVVLQPGQRATSLIAEGTAQNYPRGTCRPEKVDGLRVYVPNETRSQYVPHPTTGCRSDAVHLLHQRPYRHA</sequence>
<reference evidence="4" key="1">
    <citation type="journal article" date="2019" name="Int. J. Syst. Evol. Microbiol.">
        <title>The Global Catalogue of Microorganisms (GCM) 10K type strain sequencing project: providing services to taxonomists for standard genome sequencing and annotation.</title>
        <authorList>
            <consortium name="The Broad Institute Genomics Platform"/>
            <consortium name="The Broad Institute Genome Sequencing Center for Infectious Disease"/>
            <person name="Wu L."/>
            <person name="Ma J."/>
        </authorList>
    </citation>
    <scope>NUCLEOTIDE SEQUENCE [LARGE SCALE GENOMIC DNA]</scope>
    <source>
        <strain evidence="4">JCM 18459</strain>
    </source>
</reference>
<evidence type="ECO:0000313" key="3">
    <source>
        <dbReference type="EMBL" id="GAA5144572.1"/>
    </source>
</evidence>
<name>A0ABP9PD27_9ACTN</name>
<dbReference type="Proteomes" id="UP001500221">
    <property type="component" value="Unassembled WGS sequence"/>
</dbReference>
<gene>
    <name evidence="3" type="ORF">GCM10023340_12470</name>
</gene>
<keyword evidence="4" id="KW-1185">Reference proteome</keyword>
<comment type="caution">
    <text evidence="3">The sequence shown here is derived from an EMBL/GenBank/DDBJ whole genome shotgun (WGS) entry which is preliminary data.</text>
</comment>
<evidence type="ECO:0000256" key="1">
    <source>
        <dbReference type="SAM" id="MobiDB-lite"/>
    </source>
</evidence>
<organism evidence="3 4">
    <name type="scientific">Nocardioides marinquilinus</name>
    <dbReference type="NCBI Taxonomy" id="1210400"/>
    <lineage>
        <taxon>Bacteria</taxon>
        <taxon>Bacillati</taxon>
        <taxon>Actinomycetota</taxon>
        <taxon>Actinomycetes</taxon>
        <taxon>Propionibacteriales</taxon>
        <taxon>Nocardioidaceae</taxon>
        <taxon>Nocardioides</taxon>
    </lineage>
</organism>
<feature type="compositionally biased region" description="Low complexity" evidence="1">
    <location>
        <begin position="47"/>
        <end position="56"/>
    </location>
</feature>
<evidence type="ECO:0000313" key="4">
    <source>
        <dbReference type="Proteomes" id="UP001500221"/>
    </source>
</evidence>
<feature type="region of interest" description="Disordered" evidence="1">
    <location>
        <begin position="47"/>
        <end position="72"/>
    </location>
</feature>
<dbReference type="EMBL" id="BAABKG010000002">
    <property type="protein sequence ID" value="GAA5144572.1"/>
    <property type="molecule type" value="Genomic_DNA"/>
</dbReference>
<proteinExistence type="predicted"/>
<feature type="domain" description="DUF4232" evidence="2">
    <location>
        <begin position="61"/>
        <end position="184"/>
    </location>
</feature>
<accession>A0ABP9PD27</accession>
<protein>
    <recommendedName>
        <fullName evidence="2">DUF4232 domain-containing protein</fullName>
    </recommendedName>
</protein>
<dbReference type="Pfam" id="PF14016">
    <property type="entry name" value="DUF4232"/>
    <property type="match status" value="1"/>
</dbReference>